<keyword evidence="9" id="KW-0539">Nucleus</keyword>
<dbReference type="FunFam" id="3.30.160.60:FF:000710">
    <property type="entry name" value="Zinc finger protein 768"/>
    <property type="match status" value="1"/>
</dbReference>
<keyword evidence="7" id="KW-0238">DNA-binding</keyword>
<feature type="domain" description="C2H2-type" evidence="12">
    <location>
        <begin position="484"/>
        <end position="511"/>
    </location>
</feature>
<dbReference type="FunFam" id="3.30.160.60:FF:001485">
    <property type="entry name" value="Krueppel-related zinc finger protein"/>
    <property type="match status" value="1"/>
</dbReference>
<dbReference type="FunFam" id="3.30.160.60:FF:001325">
    <property type="entry name" value="zinc finger protein 200"/>
    <property type="match status" value="1"/>
</dbReference>
<feature type="domain" description="C2H2-type" evidence="12">
    <location>
        <begin position="512"/>
        <end position="539"/>
    </location>
</feature>
<evidence type="ECO:0000256" key="2">
    <source>
        <dbReference type="ARBA" id="ARBA00022723"/>
    </source>
</evidence>
<feature type="compositionally biased region" description="Low complexity" evidence="11">
    <location>
        <begin position="182"/>
        <end position="195"/>
    </location>
</feature>
<sequence length="648" mass="72709">MCSVDMLRLSVYGRINAAAEDVLQQVENGENAADIWTLRAVLTERLAAAAEEIVALFKKTVLDYEGKLERSEREIYRQGSLLDTILNPEVRLQRADQIKDFSPLGAESPAAGELSSHSSGHFQNKSPVNMSEEVTYHEEEDSNNEFLQNLNDLNLEPEADLKNLNDSQNNLSDVSCPPTPGSASPSYQPSVSASSDKYPDEDWCEQKQTSQSRGNRKRGRPLGSLGKKKRDLLALGSLEVVKKRKRSKPDQSYSCYTCGRLSPGKGFLLQHVLKVCFSNPDSRCGFCGEVLNSANSLAAHLQAHQENSKKCSFCGKTFTSIMAQEQHARLHTGEKPFRCQDCGKKFCQKGNLMSHLQVHAPEKPFQCKECPRAFWHVKSLERHVKQHIENVVHTCKICNEEFSKSFSLRKHMSVHHSDVSGRPKKPPGYFCRVCGDAFDKKSLLLKHASLHGRDPNCCCAVCGHHFDSTRSLSAHLQSHRCAGITCETCGKSFVGQSALLMHQRIHSGEKPYTCSFCERTFNQIGNLKTHLKIHTGEQAFSCNICGKSFTQKGTLNTHIRFHNKERCFLCQVCGKGFMQSEDLRRHILIHTGEKPYICKVCGKCFQARRSLNLHDKTHKGELEAAGPELLDNSEVQRMESFSSVYLQL</sequence>
<feature type="compositionally biased region" description="Polar residues" evidence="11">
    <location>
        <begin position="115"/>
        <end position="126"/>
    </location>
</feature>
<feature type="domain" description="C2H2-type" evidence="12">
    <location>
        <begin position="365"/>
        <end position="387"/>
    </location>
</feature>
<feature type="compositionally biased region" description="Basic residues" evidence="11">
    <location>
        <begin position="214"/>
        <end position="226"/>
    </location>
</feature>
<dbReference type="PROSITE" id="PS50157">
    <property type="entry name" value="ZINC_FINGER_C2H2_2"/>
    <property type="match status" value="10"/>
</dbReference>
<dbReference type="EMBL" id="HAEB01020361">
    <property type="protein sequence ID" value="SBQ66888.1"/>
    <property type="molecule type" value="Transcribed_RNA"/>
</dbReference>
<organism evidence="13">
    <name type="scientific">Nothobranchius korthausae</name>
    <dbReference type="NCBI Taxonomy" id="1143690"/>
    <lineage>
        <taxon>Eukaryota</taxon>
        <taxon>Metazoa</taxon>
        <taxon>Chordata</taxon>
        <taxon>Craniata</taxon>
        <taxon>Vertebrata</taxon>
        <taxon>Euteleostomi</taxon>
        <taxon>Actinopterygii</taxon>
        <taxon>Neopterygii</taxon>
        <taxon>Teleostei</taxon>
        <taxon>Neoteleostei</taxon>
        <taxon>Acanthomorphata</taxon>
        <taxon>Ovalentaria</taxon>
        <taxon>Atherinomorphae</taxon>
        <taxon>Cyprinodontiformes</taxon>
        <taxon>Nothobranchiidae</taxon>
        <taxon>Nothobranchius</taxon>
    </lineage>
</organism>
<dbReference type="InterPro" id="IPR013087">
    <property type="entry name" value="Znf_C2H2_type"/>
</dbReference>
<keyword evidence="5" id="KW-0862">Zinc</keyword>
<evidence type="ECO:0000256" key="10">
    <source>
        <dbReference type="PROSITE-ProRule" id="PRU00042"/>
    </source>
</evidence>
<evidence type="ECO:0000256" key="3">
    <source>
        <dbReference type="ARBA" id="ARBA00022737"/>
    </source>
</evidence>
<evidence type="ECO:0000256" key="5">
    <source>
        <dbReference type="ARBA" id="ARBA00022833"/>
    </source>
</evidence>
<dbReference type="FunFam" id="3.30.160.60:FF:001450">
    <property type="entry name" value="zinc finger protein 774"/>
    <property type="match status" value="1"/>
</dbReference>
<dbReference type="PANTHER" id="PTHR24408:SF61">
    <property type="entry name" value="E3 SUMO-PROTEIN LIGASE ZNF451"/>
    <property type="match status" value="1"/>
</dbReference>
<evidence type="ECO:0000256" key="7">
    <source>
        <dbReference type="ARBA" id="ARBA00023125"/>
    </source>
</evidence>
<proteinExistence type="predicted"/>
<feature type="domain" description="C2H2-type" evidence="12">
    <location>
        <begin position="568"/>
        <end position="595"/>
    </location>
</feature>
<protein>
    <submittedName>
        <fullName evidence="13">ZFP62 zinc finger protein</fullName>
    </submittedName>
</protein>
<evidence type="ECO:0000259" key="12">
    <source>
        <dbReference type="PROSITE" id="PS50157"/>
    </source>
</evidence>
<dbReference type="GO" id="GO:0005634">
    <property type="term" value="C:nucleus"/>
    <property type="evidence" value="ECO:0007669"/>
    <property type="project" value="UniProtKB-SubCell"/>
</dbReference>
<dbReference type="PANTHER" id="PTHR24408">
    <property type="entry name" value="ZINC FINGER PROTEIN"/>
    <property type="match status" value="1"/>
</dbReference>
<evidence type="ECO:0000256" key="4">
    <source>
        <dbReference type="ARBA" id="ARBA00022771"/>
    </source>
</evidence>
<dbReference type="Pfam" id="PF00096">
    <property type="entry name" value="zf-C2H2"/>
    <property type="match status" value="5"/>
</dbReference>
<feature type="domain" description="C2H2-type" evidence="12">
    <location>
        <begin position="393"/>
        <end position="420"/>
    </location>
</feature>
<name>A0A1A8G736_9TELE</name>
<dbReference type="Gene3D" id="3.30.160.60">
    <property type="entry name" value="Classic Zinc Finger"/>
    <property type="match status" value="11"/>
</dbReference>
<reference evidence="13" key="1">
    <citation type="submission" date="2016-05" db="EMBL/GenBank/DDBJ databases">
        <authorList>
            <person name="Lavstsen T."/>
            <person name="Jespersen J.S."/>
        </authorList>
    </citation>
    <scope>NUCLEOTIDE SEQUENCE</scope>
    <source>
        <tissue evidence="13">Brain</tissue>
    </source>
</reference>
<dbReference type="Pfam" id="PF13912">
    <property type="entry name" value="zf-C2H2_6"/>
    <property type="match status" value="2"/>
</dbReference>
<evidence type="ECO:0000256" key="1">
    <source>
        <dbReference type="ARBA" id="ARBA00004123"/>
    </source>
</evidence>
<dbReference type="FunFam" id="3.30.160.60:FF:001498">
    <property type="entry name" value="Zinc finger protein 404"/>
    <property type="match status" value="1"/>
</dbReference>
<feature type="domain" description="C2H2-type" evidence="12">
    <location>
        <begin position="309"/>
        <end position="336"/>
    </location>
</feature>
<keyword evidence="2" id="KW-0479">Metal-binding</keyword>
<evidence type="ECO:0000256" key="11">
    <source>
        <dbReference type="SAM" id="MobiDB-lite"/>
    </source>
</evidence>
<feature type="region of interest" description="Disordered" evidence="11">
    <location>
        <begin position="103"/>
        <end position="126"/>
    </location>
</feature>
<reference evidence="13" key="2">
    <citation type="submission" date="2016-06" db="EMBL/GenBank/DDBJ databases">
        <title>The genome of a short-lived fish provides insights into sex chromosome evolution and the genetic control of aging.</title>
        <authorList>
            <person name="Reichwald K."/>
            <person name="Felder M."/>
            <person name="Petzold A."/>
            <person name="Koch P."/>
            <person name="Groth M."/>
            <person name="Platzer M."/>
        </authorList>
    </citation>
    <scope>NUCLEOTIDE SEQUENCE</scope>
    <source>
        <tissue evidence="13">Brain</tissue>
    </source>
</reference>
<feature type="domain" description="C2H2-type" evidence="12">
    <location>
        <begin position="596"/>
        <end position="623"/>
    </location>
</feature>
<keyword evidence="4 10" id="KW-0863">Zinc-finger</keyword>
<dbReference type="SUPFAM" id="SSF57667">
    <property type="entry name" value="beta-beta-alpha zinc fingers"/>
    <property type="match status" value="7"/>
</dbReference>
<dbReference type="AlphaFoldDB" id="A0A1A8G736"/>
<keyword evidence="8" id="KW-0804">Transcription</keyword>
<feature type="compositionally biased region" description="Polar residues" evidence="11">
    <location>
        <begin position="164"/>
        <end position="173"/>
    </location>
</feature>
<dbReference type="GO" id="GO:0008270">
    <property type="term" value="F:zinc ion binding"/>
    <property type="evidence" value="ECO:0007669"/>
    <property type="project" value="UniProtKB-KW"/>
</dbReference>
<feature type="region of interest" description="Disordered" evidence="11">
    <location>
        <begin position="163"/>
        <end position="226"/>
    </location>
</feature>
<dbReference type="GO" id="GO:0043565">
    <property type="term" value="F:sequence-specific DNA binding"/>
    <property type="evidence" value="ECO:0007669"/>
    <property type="project" value="TreeGrafter"/>
</dbReference>
<dbReference type="PROSITE" id="PS00028">
    <property type="entry name" value="ZINC_FINGER_C2H2_1"/>
    <property type="match status" value="11"/>
</dbReference>
<comment type="subcellular location">
    <subcellularLocation>
        <location evidence="1">Nucleus</location>
    </subcellularLocation>
</comment>
<feature type="domain" description="C2H2-type" evidence="12">
    <location>
        <begin position="337"/>
        <end position="364"/>
    </location>
</feature>
<evidence type="ECO:0000256" key="9">
    <source>
        <dbReference type="ARBA" id="ARBA00023242"/>
    </source>
</evidence>
<evidence type="ECO:0000256" key="8">
    <source>
        <dbReference type="ARBA" id="ARBA00023163"/>
    </source>
</evidence>
<keyword evidence="6" id="KW-0805">Transcription regulation</keyword>
<dbReference type="GO" id="GO:0000981">
    <property type="term" value="F:DNA-binding transcription factor activity, RNA polymerase II-specific"/>
    <property type="evidence" value="ECO:0007669"/>
    <property type="project" value="TreeGrafter"/>
</dbReference>
<dbReference type="FunFam" id="3.30.160.60:FF:000032">
    <property type="entry name" value="Krueppel-like factor 4"/>
    <property type="match status" value="1"/>
</dbReference>
<dbReference type="InterPro" id="IPR036236">
    <property type="entry name" value="Znf_C2H2_sf"/>
</dbReference>
<feature type="domain" description="C2H2-type" evidence="12">
    <location>
        <begin position="540"/>
        <end position="567"/>
    </location>
</feature>
<feature type="domain" description="C2H2-type" evidence="12">
    <location>
        <begin position="429"/>
        <end position="456"/>
    </location>
</feature>
<accession>A0A1A8G736</accession>
<gene>
    <name evidence="13" type="primary">ZFP62</name>
</gene>
<dbReference type="SMART" id="SM00355">
    <property type="entry name" value="ZnF_C2H2"/>
    <property type="match status" value="12"/>
</dbReference>
<keyword evidence="3" id="KW-0677">Repeat</keyword>
<evidence type="ECO:0000256" key="6">
    <source>
        <dbReference type="ARBA" id="ARBA00023015"/>
    </source>
</evidence>
<evidence type="ECO:0000313" key="13">
    <source>
        <dbReference type="EMBL" id="SBQ66888.1"/>
    </source>
</evidence>